<reference evidence="2 3" key="1">
    <citation type="submission" date="2023-10" db="EMBL/GenBank/DDBJ databases">
        <title>Novel methanotroph of the genus Methylocapsa from a subarctic wetland.</title>
        <authorList>
            <person name="Belova S.E."/>
            <person name="Oshkin I.Y."/>
            <person name="Miroshnikov K."/>
            <person name="Dedysh S.N."/>
        </authorList>
    </citation>
    <scope>NUCLEOTIDE SEQUENCE [LARGE SCALE GENOMIC DNA]</scope>
    <source>
        <strain evidence="2 3">RX1</strain>
    </source>
</reference>
<evidence type="ECO:0000313" key="2">
    <source>
        <dbReference type="EMBL" id="WOJ89968.1"/>
    </source>
</evidence>
<proteinExistence type="predicted"/>
<keyword evidence="1" id="KW-0812">Transmembrane</keyword>
<dbReference type="InterPro" id="IPR017516">
    <property type="entry name" value="AbrB_dup"/>
</dbReference>
<protein>
    <submittedName>
        <fullName evidence="2">AbrB family transcriptional regulator</fullName>
    </submittedName>
</protein>
<dbReference type="Proteomes" id="UP001626536">
    <property type="component" value="Chromosome"/>
</dbReference>
<dbReference type="Pfam" id="PF05145">
    <property type="entry name" value="AbrB"/>
    <property type="match status" value="1"/>
</dbReference>
<keyword evidence="3" id="KW-1185">Reference proteome</keyword>
<dbReference type="RefSeq" id="WP_407339412.1">
    <property type="nucleotide sequence ID" value="NZ_CP136862.1"/>
</dbReference>
<feature type="transmembrane region" description="Helical" evidence="1">
    <location>
        <begin position="205"/>
        <end position="223"/>
    </location>
</feature>
<feature type="transmembrane region" description="Helical" evidence="1">
    <location>
        <begin position="33"/>
        <end position="52"/>
    </location>
</feature>
<feature type="transmembrane region" description="Helical" evidence="1">
    <location>
        <begin position="155"/>
        <end position="175"/>
    </location>
</feature>
<feature type="transmembrane region" description="Helical" evidence="1">
    <location>
        <begin position="91"/>
        <end position="110"/>
    </location>
</feature>
<dbReference type="NCBIfam" id="TIGR03082">
    <property type="entry name" value="Gneg_AbrB_dup"/>
    <property type="match status" value="2"/>
</dbReference>
<keyword evidence="1" id="KW-0472">Membrane</keyword>
<feature type="transmembrane region" description="Helical" evidence="1">
    <location>
        <begin position="235"/>
        <end position="258"/>
    </location>
</feature>
<dbReference type="PANTHER" id="PTHR38457:SF1">
    <property type="entry name" value="REGULATOR ABRB-RELATED"/>
    <property type="match status" value="1"/>
</dbReference>
<keyword evidence="1" id="KW-1133">Transmembrane helix</keyword>
<sequence>MKLPAALMLGPLAAAALVQMAGGAVRVPRALMAAAQAVIGCLVAQSITPAIIDGFARHWSVFLGVVALSVAASSAIAWTMGRLRIIPGNTAVWGMLPGAATVMMVMAEAYGADFRLVAFMQYLRVVLVAAAASVVALLFAHGGGGFAAGFFPPVVLSRLAATAAVALLGGVLGLAVRMPAGVLLGPLALGAALSMLGWVRIELPPIVLVASYALIGWNTGLRFTRDVLAAAARALPQSVGAVVILMGFCGLLAWLLVALLHVDPLTAYLATSPGGVDAAAIIAASTTVDMPFVMALQTVRMIMLLVVGPPVARWVAGALDRAPPSWELVRPPDLGDLD</sequence>
<evidence type="ECO:0000256" key="1">
    <source>
        <dbReference type="SAM" id="Phobius"/>
    </source>
</evidence>
<name>A0ABZ0HRZ3_9HYPH</name>
<feature type="transmembrane region" description="Helical" evidence="1">
    <location>
        <begin position="122"/>
        <end position="143"/>
    </location>
</feature>
<feature type="transmembrane region" description="Helical" evidence="1">
    <location>
        <begin position="278"/>
        <end position="296"/>
    </location>
</feature>
<dbReference type="EMBL" id="CP136862">
    <property type="protein sequence ID" value="WOJ89968.1"/>
    <property type="molecule type" value="Genomic_DNA"/>
</dbReference>
<feature type="transmembrane region" description="Helical" evidence="1">
    <location>
        <begin position="59"/>
        <end position="79"/>
    </location>
</feature>
<dbReference type="PIRSF" id="PIRSF038991">
    <property type="entry name" value="Protein_AbrB"/>
    <property type="match status" value="1"/>
</dbReference>
<organism evidence="2 3">
    <name type="scientific">Methylocapsa polymorpha</name>
    <dbReference type="NCBI Taxonomy" id="3080828"/>
    <lineage>
        <taxon>Bacteria</taxon>
        <taxon>Pseudomonadati</taxon>
        <taxon>Pseudomonadota</taxon>
        <taxon>Alphaproteobacteria</taxon>
        <taxon>Hyphomicrobiales</taxon>
        <taxon>Beijerinckiaceae</taxon>
        <taxon>Methylocapsa</taxon>
    </lineage>
</organism>
<evidence type="ECO:0000313" key="3">
    <source>
        <dbReference type="Proteomes" id="UP001626536"/>
    </source>
</evidence>
<gene>
    <name evidence="2" type="ORF">RZS28_01240</name>
</gene>
<accession>A0ABZ0HRZ3</accession>
<dbReference type="PANTHER" id="PTHR38457">
    <property type="entry name" value="REGULATOR ABRB-RELATED"/>
    <property type="match status" value="1"/>
</dbReference>
<dbReference type="InterPro" id="IPR007820">
    <property type="entry name" value="AbrB_fam"/>
</dbReference>